<feature type="compositionally biased region" description="Pro residues" evidence="1">
    <location>
        <begin position="12"/>
        <end position="25"/>
    </location>
</feature>
<feature type="non-terminal residue" evidence="2">
    <location>
        <position position="414"/>
    </location>
</feature>
<feature type="compositionally biased region" description="Pro residues" evidence="1">
    <location>
        <begin position="358"/>
        <end position="378"/>
    </location>
</feature>
<accession>A0ABQ6M569</accession>
<evidence type="ECO:0000313" key="3">
    <source>
        <dbReference type="Proteomes" id="UP001165060"/>
    </source>
</evidence>
<feature type="region of interest" description="Disordered" evidence="1">
    <location>
        <begin position="307"/>
        <end position="392"/>
    </location>
</feature>
<feature type="compositionally biased region" description="Low complexity" evidence="1">
    <location>
        <begin position="309"/>
        <end position="357"/>
    </location>
</feature>
<dbReference type="EMBL" id="BRYB01005038">
    <property type="protein sequence ID" value="GMI19631.1"/>
    <property type="molecule type" value="Genomic_DNA"/>
</dbReference>
<evidence type="ECO:0000313" key="2">
    <source>
        <dbReference type="EMBL" id="GMI19631.1"/>
    </source>
</evidence>
<reference evidence="2 3" key="1">
    <citation type="journal article" date="2023" name="Commun. Biol.">
        <title>Genome analysis of Parmales, the sister group of diatoms, reveals the evolutionary specialization of diatoms from phago-mixotrophs to photoautotrophs.</title>
        <authorList>
            <person name="Ban H."/>
            <person name="Sato S."/>
            <person name="Yoshikawa S."/>
            <person name="Yamada K."/>
            <person name="Nakamura Y."/>
            <person name="Ichinomiya M."/>
            <person name="Sato N."/>
            <person name="Blanc-Mathieu R."/>
            <person name="Endo H."/>
            <person name="Kuwata A."/>
            <person name="Ogata H."/>
        </authorList>
    </citation>
    <scope>NUCLEOTIDE SEQUENCE [LARGE SCALE GENOMIC DNA]</scope>
</reference>
<name>A0ABQ6M569_9STRA</name>
<gene>
    <name evidence="2" type="ORF">TeGR_g1958</name>
</gene>
<dbReference type="Proteomes" id="UP001165060">
    <property type="component" value="Unassembled WGS sequence"/>
</dbReference>
<comment type="caution">
    <text evidence="2">The sequence shown here is derived from an EMBL/GenBank/DDBJ whole genome shotgun (WGS) entry which is preliminary data.</text>
</comment>
<sequence length="414" mass="43395">MNNLFSRFTQPSGPPASPASSPTPLPYGSVTSPSAPASLTPEEQALVTESCSTFNKAISSIVVAARESSSAAASPWQEQLLLLLSPSAPPLSTLLSFASHPSFPPLTQPLDLLPHLLHTLRLLRVLSSCSPPPSAPLPLEPLANLISPLLTSVSTGELLRPHLPSLLALISSPYNVHGSSIPPFLSPLLTKFTRNCISRTLALHLHDRSCVPNMLLDISDLLPPPPPDSNLLTGPAASKLSLPLLALTAIVDVLCASAAFPGENKLLSQFRDNCGYDIAEQVILTNNEENMRGLDVISRLITLRDETYPSSSPPTAASSSSTSSTNLQLLSTSPTNHFPSHLSNTSLSNTSLSNASPTPSPSPPPPPSPSPSPPPNSPPSATSPNRIQNTSAMSVLRSLSLELLNSPSPSSLLS</sequence>
<protein>
    <submittedName>
        <fullName evidence="2">Uncharacterized protein</fullName>
    </submittedName>
</protein>
<proteinExistence type="predicted"/>
<organism evidence="2 3">
    <name type="scientific">Tetraparma gracilis</name>
    <dbReference type="NCBI Taxonomy" id="2962635"/>
    <lineage>
        <taxon>Eukaryota</taxon>
        <taxon>Sar</taxon>
        <taxon>Stramenopiles</taxon>
        <taxon>Ochrophyta</taxon>
        <taxon>Bolidophyceae</taxon>
        <taxon>Parmales</taxon>
        <taxon>Triparmaceae</taxon>
        <taxon>Tetraparma</taxon>
    </lineage>
</organism>
<evidence type="ECO:0000256" key="1">
    <source>
        <dbReference type="SAM" id="MobiDB-lite"/>
    </source>
</evidence>
<feature type="region of interest" description="Disordered" evidence="1">
    <location>
        <begin position="1"/>
        <end position="40"/>
    </location>
</feature>
<keyword evidence="3" id="KW-1185">Reference proteome</keyword>
<feature type="compositionally biased region" description="Polar residues" evidence="1">
    <location>
        <begin position="1"/>
        <end position="10"/>
    </location>
</feature>